<name>A0A6J6Z429_9ZZZZ</name>
<feature type="transmembrane region" description="Helical" evidence="2">
    <location>
        <begin position="320"/>
        <end position="341"/>
    </location>
</feature>
<keyword evidence="2" id="KW-0812">Transmembrane</keyword>
<organism evidence="3">
    <name type="scientific">freshwater metagenome</name>
    <dbReference type="NCBI Taxonomy" id="449393"/>
    <lineage>
        <taxon>unclassified sequences</taxon>
        <taxon>metagenomes</taxon>
        <taxon>ecological metagenomes</taxon>
    </lineage>
</organism>
<evidence type="ECO:0000256" key="1">
    <source>
        <dbReference type="SAM" id="MobiDB-lite"/>
    </source>
</evidence>
<keyword evidence="2" id="KW-0472">Membrane</keyword>
<feature type="transmembrane region" description="Helical" evidence="2">
    <location>
        <begin position="178"/>
        <end position="201"/>
    </location>
</feature>
<reference evidence="3" key="1">
    <citation type="submission" date="2020-05" db="EMBL/GenBank/DDBJ databases">
        <authorList>
            <person name="Chiriac C."/>
            <person name="Salcher M."/>
            <person name="Ghai R."/>
            <person name="Kavagutti S V."/>
        </authorList>
    </citation>
    <scope>NUCLEOTIDE SEQUENCE</scope>
</reference>
<gene>
    <name evidence="3" type="ORF">UFOPK3139_00368</name>
</gene>
<feature type="transmembrane region" description="Helical" evidence="2">
    <location>
        <begin position="28"/>
        <end position="47"/>
    </location>
</feature>
<sequence length="392" mass="40928">MTVTESPRTAAPSSALLITPSPTPWRRIALLALLSTLTMATLVLWDVNRTGAHPANLLQGMTNGPAYALLHDDFPDVEFLPGLGLDGQQYYAMARHPAHFDQAAESLDRPIYRWQRPLFPWLARVVHPTSGGGGGLVAAFFAVGVAALLAGGIAAGSLSTALGGRAWPAALFPLLPGAYMSLRVTVSDSLAMALVLVALALSAHRRAWLAVVVACLAALTRETTVIVFVGWALARRSRASALLAIAPIATAGMWAVWLRLTLPASPPEKVDELGLPFVGLLGAARDHWLEGTDRLGMLSTVAALALTAIALGRVTRTHPLAPALALSLAFVSLMNHNVVGIDFGATRSTMPLAILALLCLATRQDRVDGSPASHGDAGMVGPGLASGGPTSR</sequence>
<protein>
    <submittedName>
        <fullName evidence="3">Unannotated protein</fullName>
    </submittedName>
</protein>
<dbReference type="AlphaFoldDB" id="A0A6J6Z429"/>
<proteinExistence type="predicted"/>
<feature type="transmembrane region" description="Helical" evidence="2">
    <location>
        <begin position="239"/>
        <end position="260"/>
    </location>
</feature>
<accession>A0A6J6Z429</accession>
<feature type="transmembrane region" description="Helical" evidence="2">
    <location>
        <begin position="295"/>
        <end position="314"/>
    </location>
</feature>
<dbReference type="EMBL" id="CAFABA010000009">
    <property type="protein sequence ID" value="CAB4816189.1"/>
    <property type="molecule type" value="Genomic_DNA"/>
</dbReference>
<feature type="transmembrane region" description="Helical" evidence="2">
    <location>
        <begin position="136"/>
        <end position="158"/>
    </location>
</feature>
<evidence type="ECO:0000313" key="3">
    <source>
        <dbReference type="EMBL" id="CAB4816189.1"/>
    </source>
</evidence>
<feature type="region of interest" description="Disordered" evidence="1">
    <location>
        <begin position="370"/>
        <end position="392"/>
    </location>
</feature>
<feature type="transmembrane region" description="Helical" evidence="2">
    <location>
        <begin position="208"/>
        <end position="233"/>
    </location>
</feature>
<keyword evidence="2" id="KW-1133">Transmembrane helix</keyword>
<evidence type="ECO:0000256" key="2">
    <source>
        <dbReference type="SAM" id="Phobius"/>
    </source>
</evidence>